<dbReference type="AlphaFoldDB" id="A0A087T9V3"/>
<protein>
    <submittedName>
        <fullName evidence="1">Uncharacterized protein</fullName>
    </submittedName>
</protein>
<gene>
    <name evidence="1" type="ORF">X975_26273</name>
</gene>
<reference evidence="1 2" key="1">
    <citation type="submission" date="2013-11" db="EMBL/GenBank/DDBJ databases">
        <title>Genome sequencing of Stegodyphus mimosarum.</title>
        <authorList>
            <person name="Bechsgaard J."/>
        </authorList>
    </citation>
    <scope>NUCLEOTIDE SEQUENCE [LARGE SCALE GENOMIC DNA]</scope>
</reference>
<sequence length="74" mass="8577">MSFYDSVFRRRPSSFIIKCLHSYAIFSSSAKVGYRAFHCRIKFAFFNGLVDVMVLRVQYFMSHIITSDFSMSAG</sequence>
<proteinExistence type="predicted"/>
<name>A0A087T9V3_STEMI</name>
<evidence type="ECO:0000313" key="1">
    <source>
        <dbReference type="EMBL" id="KFM61892.1"/>
    </source>
</evidence>
<organism evidence="1 2">
    <name type="scientific">Stegodyphus mimosarum</name>
    <name type="common">African social velvet spider</name>
    <dbReference type="NCBI Taxonomy" id="407821"/>
    <lineage>
        <taxon>Eukaryota</taxon>
        <taxon>Metazoa</taxon>
        <taxon>Ecdysozoa</taxon>
        <taxon>Arthropoda</taxon>
        <taxon>Chelicerata</taxon>
        <taxon>Arachnida</taxon>
        <taxon>Araneae</taxon>
        <taxon>Araneomorphae</taxon>
        <taxon>Entelegynae</taxon>
        <taxon>Eresoidea</taxon>
        <taxon>Eresidae</taxon>
        <taxon>Stegodyphus</taxon>
    </lineage>
</organism>
<dbReference type="Proteomes" id="UP000054359">
    <property type="component" value="Unassembled WGS sequence"/>
</dbReference>
<dbReference type="EMBL" id="KK114198">
    <property type="protein sequence ID" value="KFM61892.1"/>
    <property type="molecule type" value="Genomic_DNA"/>
</dbReference>
<evidence type="ECO:0000313" key="2">
    <source>
        <dbReference type="Proteomes" id="UP000054359"/>
    </source>
</evidence>
<accession>A0A087T9V3</accession>
<keyword evidence="2" id="KW-1185">Reference proteome</keyword>
<feature type="non-terminal residue" evidence="1">
    <location>
        <position position="74"/>
    </location>
</feature>